<accession>A0ABR5F992</accession>
<dbReference type="EMBL" id="LDPO01000038">
    <property type="protein sequence ID" value="KLO25399.1"/>
    <property type="molecule type" value="Genomic_DNA"/>
</dbReference>
<reference evidence="2 3" key="1">
    <citation type="submission" date="2015-05" db="EMBL/GenBank/DDBJ databases">
        <title>Genome sequence of Mycobacterium heraklionense Davo strain.</title>
        <authorList>
            <person name="Greninger A.L."/>
            <person name="Cunningham G."/>
            <person name="Miller S."/>
        </authorList>
    </citation>
    <scope>NUCLEOTIDE SEQUENCE [LARGE SCALE GENOMIC DNA]</scope>
    <source>
        <strain evidence="2 3">Davo</strain>
    </source>
</reference>
<gene>
    <name evidence="2" type="ORF">ABW16_23115</name>
</gene>
<comment type="caution">
    <text evidence="2">The sequence shown here is derived from an EMBL/GenBank/DDBJ whole genome shotgun (WGS) entry which is preliminary data.</text>
</comment>
<evidence type="ECO:0000313" key="2">
    <source>
        <dbReference type="EMBL" id="KLO25399.1"/>
    </source>
</evidence>
<organism evidence="2 3">
    <name type="scientific">Mycolicibacter heraklionensis</name>
    <dbReference type="NCBI Taxonomy" id="512402"/>
    <lineage>
        <taxon>Bacteria</taxon>
        <taxon>Bacillati</taxon>
        <taxon>Actinomycetota</taxon>
        <taxon>Actinomycetes</taxon>
        <taxon>Mycobacteriales</taxon>
        <taxon>Mycobacteriaceae</taxon>
        <taxon>Mycolicibacter</taxon>
    </lineage>
</organism>
<dbReference type="Proteomes" id="UP000036464">
    <property type="component" value="Unassembled WGS sequence"/>
</dbReference>
<evidence type="ECO:0000313" key="3">
    <source>
        <dbReference type="Proteomes" id="UP000036464"/>
    </source>
</evidence>
<dbReference type="InterPro" id="IPR013228">
    <property type="entry name" value="PE-PPE_C"/>
</dbReference>
<protein>
    <submittedName>
        <fullName evidence="2">PPE protein</fullName>
    </submittedName>
</protein>
<keyword evidence="3" id="KW-1185">Reference proteome</keyword>
<evidence type="ECO:0000259" key="1">
    <source>
        <dbReference type="Pfam" id="PF08237"/>
    </source>
</evidence>
<proteinExistence type="predicted"/>
<feature type="domain" description="PE-PPE" evidence="1">
    <location>
        <begin position="143"/>
        <end position="250"/>
    </location>
</feature>
<feature type="domain" description="PE-PPE" evidence="1">
    <location>
        <begin position="71"/>
        <end position="137"/>
    </location>
</feature>
<name>A0ABR5F992_9MYCO</name>
<dbReference type="Pfam" id="PF08237">
    <property type="entry name" value="PE-PPE"/>
    <property type="match status" value="2"/>
</dbReference>
<sequence length="360" mass="38097">MASSVPPALATAVSLTGNGTSLGDGIAFLMGGTGMPQPSERYLDAVNELYLQPHGFGGELVSLWTPENVSSTSQAVGGQILYNAVMEQINGGEVDAEHPVVVFGYSQSSAISVGLMERLADEGVSDDLVRFVLIGSPGTSGIPTDLYHTDVYNYEYDPVAFRPTYFNPLSDLNSILGFIYGHSVLLSATPEQVASAIELPTSDPDSLNSYYMIPSELLPLLAPLQLIPILGQPLYELLEPVTRILVNLGYGNIDHGWPPGDVDSAAGSGLFPTNIDFGDLLAALGNGVQQGISNAIASLLDPTTYQIIPLVEHPSLAGLIQEGYIVGAIDSPTPTLEEALTGLVTFFEGFTDTTEYPMPD</sequence>